<proteinExistence type="predicted"/>
<keyword evidence="2" id="KW-1185">Reference proteome</keyword>
<protein>
    <submittedName>
        <fullName evidence="1">Uncharacterized protein</fullName>
    </submittedName>
</protein>
<dbReference type="Proteomes" id="UP000231279">
    <property type="component" value="Unassembled WGS sequence"/>
</dbReference>
<dbReference type="OrthoDB" id="1093396at2759"/>
<reference evidence="2" key="1">
    <citation type="journal article" date="2018" name="Gigascience">
        <title>Genome assembly of the Pink Ipe (Handroanthus impetiginosus, Bignoniaceae), a highly valued, ecologically keystone Neotropical timber forest tree.</title>
        <authorList>
            <person name="Silva-Junior O.B."/>
            <person name="Grattapaglia D."/>
            <person name="Novaes E."/>
            <person name="Collevatti R.G."/>
        </authorList>
    </citation>
    <scope>NUCLEOTIDE SEQUENCE [LARGE SCALE GENOMIC DNA]</scope>
    <source>
        <strain evidence="2">cv. UFG-1</strain>
    </source>
</reference>
<evidence type="ECO:0000313" key="2">
    <source>
        <dbReference type="Proteomes" id="UP000231279"/>
    </source>
</evidence>
<dbReference type="AlphaFoldDB" id="A0A2G9GPT9"/>
<name>A0A2G9GPT9_9LAMI</name>
<evidence type="ECO:0000313" key="1">
    <source>
        <dbReference type="EMBL" id="PIN07020.1"/>
    </source>
</evidence>
<dbReference type="EMBL" id="NKXS01004242">
    <property type="protein sequence ID" value="PIN07020.1"/>
    <property type="molecule type" value="Genomic_DNA"/>
</dbReference>
<sequence length="80" mass="8884">MLPNQTNSAVTCLMILMVFNQPARQVIANARLPLLINPQSLPRPQYITVTGCSSDCDIACCYCDIRRQPPICVQCCNEDP</sequence>
<gene>
    <name evidence="1" type="ORF">CDL12_20413</name>
</gene>
<accession>A0A2G9GPT9</accession>
<organism evidence="1 2">
    <name type="scientific">Handroanthus impetiginosus</name>
    <dbReference type="NCBI Taxonomy" id="429701"/>
    <lineage>
        <taxon>Eukaryota</taxon>
        <taxon>Viridiplantae</taxon>
        <taxon>Streptophyta</taxon>
        <taxon>Embryophyta</taxon>
        <taxon>Tracheophyta</taxon>
        <taxon>Spermatophyta</taxon>
        <taxon>Magnoliopsida</taxon>
        <taxon>eudicotyledons</taxon>
        <taxon>Gunneridae</taxon>
        <taxon>Pentapetalae</taxon>
        <taxon>asterids</taxon>
        <taxon>lamiids</taxon>
        <taxon>Lamiales</taxon>
        <taxon>Bignoniaceae</taxon>
        <taxon>Crescentiina</taxon>
        <taxon>Tabebuia alliance</taxon>
        <taxon>Handroanthus</taxon>
    </lineage>
</organism>
<comment type="caution">
    <text evidence="1">The sequence shown here is derived from an EMBL/GenBank/DDBJ whole genome shotgun (WGS) entry which is preliminary data.</text>
</comment>